<dbReference type="GO" id="GO:0006629">
    <property type="term" value="P:lipid metabolic process"/>
    <property type="evidence" value="ECO:0007669"/>
    <property type="project" value="TreeGrafter"/>
</dbReference>
<feature type="disulfide bond" evidence="2">
    <location>
        <begin position="131"/>
        <end position="142"/>
    </location>
</feature>
<dbReference type="InterPro" id="IPR036514">
    <property type="entry name" value="SGNH_hydro_sf"/>
</dbReference>
<dbReference type="Proteomes" id="UP000194632">
    <property type="component" value="Unassembled WGS sequence"/>
</dbReference>
<dbReference type="GO" id="GO:0016788">
    <property type="term" value="F:hydrolase activity, acting on ester bonds"/>
    <property type="evidence" value="ECO:0007669"/>
    <property type="project" value="InterPro"/>
</dbReference>
<proteinExistence type="predicted"/>
<dbReference type="InterPro" id="IPR037460">
    <property type="entry name" value="SEST-like"/>
</dbReference>
<evidence type="ECO:0000256" key="2">
    <source>
        <dbReference type="PIRSR" id="PIRSR637460-2"/>
    </source>
</evidence>
<protein>
    <submittedName>
        <fullName evidence="5">Esterase</fullName>
    </submittedName>
</protein>
<feature type="signal peptide" evidence="3">
    <location>
        <begin position="1"/>
        <end position="26"/>
    </location>
</feature>
<reference evidence="5 6" key="1">
    <citation type="submission" date="2017-05" db="EMBL/GenBank/DDBJ databases">
        <title>Biotechnological potential of actinobacteria isolated from South African environments.</title>
        <authorList>
            <person name="Le Roes-Hill M."/>
            <person name="Prins A."/>
            <person name="Durrell K.A."/>
        </authorList>
    </citation>
    <scope>NUCLEOTIDE SEQUENCE [LARGE SCALE GENOMIC DNA]</scope>
    <source>
        <strain evidence="5">BS2</strain>
    </source>
</reference>
<keyword evidence="2" id="KW-1015">Disulfide bond</keyword>
<feature type="domain" description="SGNH hydrolase-type esterase" evidence="4">
    <location>
        <begin position="35"/>
        <end position="270"/>
    </location>
</feature>
<feature type="disulfide bond" evidence="2">
    <location>
        <begin position="193"/>
        <end position="242"/>
    </location>
</feature>
<keyword evidence="3" id="KW-0732">Signal</keyword>
<evidence type="ECO:0000259" key="4">
    <source>
        <dbReference type="Pfam" id="PF13472"/>
    </source>
</evidence>
<dbReference type="Gene3D" id="3.40.50.1110">
    <property type="entry name" value="SGNH hydrolase"/>
    <property type="match status" value="1"/>
</dbReference>
<dbReference type="AlphaFoldDB" id="A0A243QAQ0"/>
<dbReference type="PANTHER" id="PTHR37981">
    <property type="entry name" value="LIPASE 2"/>
    <property type="match status" value="1"/>
</dbReference>
<feature type="active site" evidence="1">
    <location>
        <position position="262"/>
    </location>
</feature>
<comment type="caution">
    <text evidence="5">The sequence shown here is derived from an EMBL/GenBank/DDBJ whole genome shotgun (WGS) entry which is preliminary data.</text>
</comment>
<dbReference type="InterPro" id="IPR013830">
    <property type="entry name" value="SGNH_hydro"/>
</dbReference>
<dbReference type="OrthoDB" id="5503950at2"/>
<evidence type="ECO:0000256" key="3">
    <source>
        <dbReference type="SAM" id="SignalP"/>
    </source>
</evidence>
<feature type="disulfide bond" evidence="2">
    <location>
        <begin position="55"/>
        <end position="79"/>
    </location>
</feature>
<dbReference type="RefSeq" id="WP_086536123.1">
    <property type="nucleotide sequence ID" value="NZ_NGFO01000017.1"/>
</dbReference>
<sequence>MVRIRLALVAALTIALCWAIAPPAPAAPGAPEYVALGDSRAAAPTRTSARQPDGCGRTLDGYPAHVASQLGVTYKSVACVNAHTADVTSNPQLTMFGPRPVQINALSSSTRLVTLSIGGNDLGWWSLVSSCFTRRFGQDARCRHDRTMARRIDAGLTAVAPRIATTLDKIASRAPSARVVLVGHGGYYGRTGCPDEANISTADAAYLRTFFDRFDAILRTAAVTRSMTFVDVATPAVGHDACAGTARWFEGNVSRSQTPPRHPTPLGSRAIAGLIVNAL</sequence>
<keyword evidence="6" id="KW-1185">Reference proteome</keyword>
<feature type="chain" id="PRO_5011265209" evidence="3">
    <location>
        <begin position="27"/>
        <end position="279"/>
    </location>
</feature>
<organism evidence="5 6">
    <name type="scientific">Gordonia lacunae</name>
    <dbReference type="NCBI Taxonomy" id="417102"/>
    <lineage>
        <taxon>Bacteria</taxon>
        <taxon>Bacillati</taxon>
        <taxon>Actinomycetota</taxon>
        <taxon>Actinomycetes</taxon>
        <taxon>Mycobacteriales</taxon>
        <taxon>Gordoniaceae</taxon>
        <taxon>Gordonia</taxon>
    </lineage>
</organism>
<dbReference type="STRING" id="417102.CA982_15160"/>
<accession>A0A243QAQ0</accession>
<dbReference type="PANTHER" id="PTHR37981:SF1">
    <property type="entry name" value="SGNH HYDROLASE-TYPE ESTERASE DOMAIN-CONTAINING PROTEIN"/>
    <property type="match status" value="1"/>
</dbReference>
<dbReference type="SUPFAM" id="SSF52266">
    <property type="entry name" value="SGNH hydrolase"/>
    <property type="match status" value="1"/>
</dbReference>
<feature type="active site" description="Nucleophile" evidence="1">
    <location>
        <position position="39"/>
    </location>
</feature>
<dbReference type="Pfam" id="PF13472">
    <property type="entry name" value="Lipase_GDSL_2"/>
    <property type="match status" value="1"/>
</dbReference>
<name>A0A243QAQ0_9ACTN</name>
<evidence type="ECO:0000256" key="1">
    <source>
        <dbReference type="PIRSR" id="PIRSR637460-1"/>
    </source>
</evidence>
<dbReference type="CDD" id="cd01823">
    <property type="entry name" value="SEST_like"/>
    <property type="match status" value="1"/>
</dbReference>
<gene>
    <name evidence="5" type="ORF">CA982_15160</name>
</gene>
<evidence type="ECO:0000313" key="5">
    <source>
        <dbReference type="EMBL" id="OUC77786.1"/>
    </source>
</evidence>
<evidence type="ECO:0000313" key="6">
    <source>
        <dbReference type="Proteomes" id="UP000194632"/>
    </source>
</evidence>
<dbReference type="EMBL" id="NGFO01000017">
    <property type="protein sequence ID" value="OUC77786.1"/>
    <property type="molecule type" value="Genomic_DNA"/>
</dbReference>